<reference evidence="1 2" key="1">
    <citation type="submission" date="2017-06" db="EMBL/GenBank/DDBJ databases">
        <title>Ant-infecting Ophiocordyceps genomes reveal a high diversity of potential behavioral manipulation genes and a possible major role for enterotoxins.</title>
        <authorList>
            <person name="De Bekker C."/>
            <person name="Evans H.C."/>
            <person name="Brachmann A."/>
            <person name="Hughes D.P."/>
        </authorList>
    </citation>
    <scope>NUCLEOTIDE SEQUENCE [LARGE SCALE GENOMIC DNA]</scope>
    <source>
        <strain evidence="1 2">Map64</strain>
    </source>
</reference>
<organism evidence="1 2">
    <name type="scientific">Ophiocordyceps australis</name>
    <dbReference type="NCBI Taxonomy" id="1399860"/>
    <lineage>
        <taxon>Eukaryota</taxon>
        <taxon>Fungi</taxon>
        <taxon>Dikarya</taxon>
        <taxon>Ascomycota</taxon>
        <taxon>Pezizomycotina</taxon>
        <taxon>Sordariomycetes</taxon>
        <taxon>Hypocreomycetidae</taxon>
        <taxon>Hypocreales</taxon>
        <taxon>Ophiocordycipitaceae</taxon>
        <taxon>Ophiocordyceps</taxon>
    </lineage>
</organism>
<dbReference type="AlphaFoldDB" id="A0A2C5XC52"/>
<dbReference type="Proteomes" id="UP000226192">
    <property type="component" value="Unassembled WGS sequence"/>
</dbReference>
<keyword evidence="2" id="KW-1185">Reference proteome</keyword>
<dbReference type="EMBL" id="NJET01000004">
    <property type="protein sequence ID" value="PHH66879.1"/>
    <property type="molecule type" value="Genomic_DNA"/>
</dbReference>
<protein>
    <submittedName>
        <fullName evidence="1">Uncharacterized protein</fullName>
    </submittedName>
</protein>
<name>A0A2C5XC52_9HYPO</name>
<gene>
    <name evidence="1" type="ORF">CDD81_5231</name>
</gene>
<comment type="caution">
    <text evidence="1">The sequence shown here is derived from an EMBL/GenBank/DDBJ whole genome shotgun (WGS) entry which is preliminary data.</text>
</comment>
<proteinExistence type="predicted"/>
<sequence length="196" mass="22474">MIKILACPTINHLEVKLVIGDLKDAGTYDIIKFMIGGESGKATMTMGESFSASYQKTASVNISPALKSKVAIDHLEYLDVTDAQQQSGPGGDWWYCKGIQLRATCADSGSRLEMKKLDPLDKWYYRPTDKYSSDLLLDKVLERFLLYPRDWETVWTPVHPGIKAPVGPIPRFEEECWDHVINWRECLKRIYQQIEW</sequence>
<evidence type="ECO:0000313" key="2">
    <source>
        <dbReference type="Proteomes" id="UP000226192"/>
    </source>
</evidence>
<accession>A0A2C5XC52</accession>
<evidence type="ECO:0000313" key="1">
    <source>
        <dbReference type="EMBL" id="PHH66879.1"/>
    </source>
</evidence>